<keyword evidence="1" id="KW-0808">Transferase</keyword>
<dbReference type="InterPro" id="IPR050113">
    <property type="entry name" value="Ub_conjugating_enzyme"/>
</dbReference>
<dbReference type="FunFam" id="3.10.110.10:FF:000051">
    <property type="entry name" value="ubiquitin-conjugating enzyme E2 R2-like"/>
    <property type="match status" value="1"/>
</dbReference>
<keyword evidence="4" id="KW-0547">Nucleotide-binding</keyword>
<feature type="signal peptide" evidence="5">
    <location>
        <begin position="1"/>
        <end position="27"/>
    </location>
</feature>
<dbReference type="PANTHER" id="PTHR24067">
    <property type="entry name" value="UBIQUITIN-CONJUGATING ENZYME E2"/>
    <property type="match status" value="1"/>
</dbReference>
<evidence type="ECO:0000313" key="7">
    <source>
        <dbReference type="EMBL" id="CAD8490728.1"/>
    </source>
</evidence>
<dbReference type="PROSITE" id="PS50127">
    <property type="entry name" value="UBC_2"/>
    <property type="match status" value="1"/>
</dbReference>
<dbReference type="CDD" id="cd23795">
    <property type="entry name" value="UBCc_UBE2G1"/>
    <property type="match status" value="1"/>
</dbReference>
<keyword evidence="2 4" id="KW-0833">Ubl conjugation pathway</keyword>
<dbReference type="InterPro" id="IPR000608">
    <property type="entry name" value="UBC"/>
</dbReference>
<dbReference type="GO" id="GO:0016740">
    <property type="term" value="F:transferase activity"/>
    <property type="evidence" value="ECO:0007669"/>
    <property type="project" value="UniProtKB-KW"/>
</dbReference>
<evidence type="ECO:0000256" key="2">
    <source>
        <dbReference type="ARBA" id="ARBA00022786"/>
    </source>
</evidence>
<dbReference type="GO" id="GO:0005524">
    <property type="term" value="F:ATP binding"/>
    <property type="evidence" value="ECO:0007669"/>
    <property type="project" value="UniProtKB-UniRule"/>
</dbReference>
<dbReference type="AlphaFoldDB" id="A0A7S0EQQ4"/>
<feature type="domain" description="UBC core" evidence="6">
    <location>
        <begin position="42"/>
        <end position="203"/>
    </location>
</feature>
<dbReference type="PROSITE" id="PS00183">
    <property type="entry name" value="UBC_1"/>
    <property type="match status" value="1"/>
</dbReference>
<dbReference type="InterPro" id="IPR016135">
    <property type="entry name" value="UBQ-conjugating_enzyme/RWD"/>
</dbReference>
<dbReference type="Pfam" id="PF00179">
    <property type="entry name" value="UQ_con"/>
    <property type="match status" value="1"/>
</dbReference>
<reference evidence="7" key="1">
    <citation type="submission" date="2021-01" db="EMBL/GenBank/DDBJ databases">
        <authorList>
            <person name="Corre E."/>
            <person name="Pelletier E."/>
            <person name="Niang G."/>
            <person name="Scheremetjew M."/>
            <person name="Finn R."/>
            <person name="Kale V."/>
            <person name="Holt S."/>
            <person name="Cochrane G."/>
            <person name="Meng A."/>
            <person name="Brown T."/>
            <person name="Cohen L."/>
        </authorList>
    </citation>
    <scope>NUCLEOTIDE SEQUENCE</scope>
    <source>
        <strain evidence="7">CCMP325</strain>
    </source>
</reference>
<dbReference type="SMART" id="SM00212">
    <property type="entry name" value="UBCc"/>
    <property type="match status" value="1"/>
</dbReference>
<sequence length="203" mass="22664">MSSCSTAYQFWLLPLLLLLACLPPCIPGMTPPVVMSPHPRLRSTQILTRQLRDIQESPSEFFSAGLVNDSDLFEWDVCIAGPPDTIYEGGIFSARLSFPDNYPDKPPRMRFLTPVWHPNVYLTGDVCISILHDPGEDETNPEELASMRWSPVHSVETIVLSVISMLSDPTDDSPANIEAAIQLRSDYNLYKQRVLQCVAESLG</sequence>
<feature type="chain" id="PRO_5030587819" description="UBC core domain-containing protein" evidence="5">
    <location>
        <begin position="28"/>
        <end position="203"/>
    </location>
</feature>
<feature type="active site" description="Glycyl thioester intermediate" evidence="3">
    <location>
        <position position="127"/>
    </location>
</feature>
<keyword evidence="4" id="KW-0067">ATP-binding</keyword>
<name>A0A7S0EQQ4_9CRYP</name>
<evidence type="ECO:0000256" key="4">
    <source>
        <dbReference type="RuleBase" id="RU362109"/>
    </source>
</evidence>
<evidence type="ECO:0000256" key="1">
    <source>
        <dbReference type="ARBA" id="ARBA00022679"/>
    </source>
</evidence>
<dbReference type="EMBL" id="HBEO01020778">
    <property type="protein sequence ID" value="CAD8490728.1"/>
    <property type="molecule type" value="Transcribed_RNA"/>
</dbReference>
<proteinExistence type="inferred from homology"/>
<organism evidence="7">
    <name type="scientific">Hanusia phi</name>
    <dbReference type="NCBI Taxonomy" id="3032"/>
    <lineage>
        <taxon>Eukaryota</taxon>
        <taxon>Cryptophyceae</taxon>
        <taxon>Pyrenomonadales</taxon>
        <taxon>Geminigeraceae</taxon>
        <taxon>Hanusia</taxon>
    </lineage>
</organism>
<evidence type="ECO:0000256" key="5">
    <source>
        <dbReference type="SAM" id="SignalP"/>
    </source>
</evidence>
<accession>A0A7S0EQQ4</accession>
<dbReference type="Gene3D" id="3.10.110.10">
    <property type="entry name" value="Ubiquitin Conjugating Enzyme"/>
    <property type="match status" value="1"/>
</dbReference>
<gene>
    <name evidence="7" type="ORF">HPHI1048_LOCUS14064</name>
</gene>
<evidence type="ECO:0000259" key="6">
    <source>
        <dbReference type="PROSITE" id="PS50127"/>
    </source>
</evidence>
<dbReference type="SUPFAM" id="SSF54495">
    <property type="entry name" value="UBC-like"/>
    <property type="match status" value="1"/>
</dbReference>
<protein>
    <recommendedName>
        <fullName evidence="6">UBC core domain-containing protein</fullName>
    </recommendedName>
</protein>
<evidence type="ECO:0000256" key="3">
    <source>
        <dbReference type="PROSITE-ProRule" id="PRU10133"/>
    </source>
</evidence>
<keyword evidence="5" id="KW-0732">Signal</keyword>
<comment type="similarity">
    <text evidence="4">Belongs to the ubiquitin-conjugating enzyme family.</text>
</comment>
<dbReference type="InterPro" id="IPR023313">
    <property type="entry name" value="UBQ-conjugating_AS"/>
</dbReference>